<organism evidence="3 4">
    <name type="scientific">Sandaracinus amylolyticus</name>
    <dbReference type="NCBI Taxonomy" id="927083"/>
    <lineage>
        <taxon>Bacteria</taxon>
        <taxon>Pseudomonadati</taxon>
        <taxon>Myxococcota</taxon>
        <taxon>Polyangia</taxon>
        <taxon>Polyangiales</taxon>
        <taxon>Sandaracinaceae</taxon>
        <taxon>Sandaracinus</taxon>
    </lineage>
</organism>
<gene>
    <name evidence="3" type="ORF">DB32_000295</name>
</gene>
<keyword evidence="3" id="KW-0812">Transmembrane</keyword>
<dbReference type="GO" id="GO:0016740">
    <property type="term" value="F:transferase activity"/>
    <property type="evidence" value="ECO:0007669"/>
    <property type="project" value="UniProtKB-KW"/>
</dbReference>
<dbReference type="InterPro" id="IPR023393">
    <property type="entry name" value="START-like_dom_sf"/>
</dbReference>
<dbReference type="Proteomes" id="UP000034883">
    <property type="component" value="Chromosome"/>
</dbReference>
<evidence type="ECO:0000313" key="4">
    <source>
        <dbReference type="Proteomes" id="UP000034883"/>
    </source>
</evidence>
<dbReference type="EMBL" id="CP011125">
    <property type="protein sequence ID" value="AKF03146.1"/>
    <property type="molecule type" value="Genomic_DNA"/>
</dbReference>
<keyword evidence="3" id="KW-0808">Transferase</keyword>
<dbReference type="KEGG" id="samy:DB32_000295"/>
<feature type="domain" description="Activator of Hsp90 ATPase homologue 1/2-like C-terminal" evidence="2">
    <location>
        <begin position="19"/>
        <end position="151"/>
    </location>
</feature>
<evidence type="ECO:0000313" key="3">
    <source>
        <dbReference type="EMBL" id="AKF03146.1"/>
    </source>
</evidence>
<dbReference type="SUPFAM" id="SSF55961">
    <property type="entry name" value="Bet v1-like"/>
    <property type="match status" value="1"/>
</dbReference>
<dbReference type="RefSeq" id="WP_053230616.1">
    <property type="nucleotide sequence ID" value="NZ_CP011125.1"/>
</dbReference>
<protein>
    <submittedName>
        <fullName evidence="3">Putative glutathione S-transferase-related transmembrane protein</fullName>
    </submittedName>
</protein>
<comment type="similarity">
    <text evidence="1">Belongs to the AHA1 family.</text>
</comment>
<dbReference type="CDD" id="cd08900">
    <property type="entry name" value="SRPBCC_CalC_Aha1-like_7"/>
    <property type="match status" value="1"/>
</dbReference>
<evidence type="ECO:0000259" key="2">
    <source>
        <dbReference type="Pfam" id="PF08327"/>
    </source>
</evidence>
<keyword evidence="3" id="KW-0472">Membrane</keyword>
<dbReference type="Pfam" id="PF08327">
    <property type="entry name" value="AHSA1"/>
    <property type="match status" value="1"/>
</dbReference>
<dbReference type="STRING" id="927083.DB32_000295"/>
<dbReference type="AlphaFoldDB" id="A0A0F6VZ46"/>
<reference evidence="3 4" key="1">
    <citation type="submission" date="2015-03" db="EMBL/GenBank/DDBJ databases">
        <title>Genome assembly of Sandaracinus amylolyticus DSM 53668.</title>
        <authorList>
            <person name="Sharma G."/>
            <person name="Subramanian S."/>
        </authorList>
    </citation>
    <scope>NUCLEOTIDE SEQUENCE [LARGE SCALE GENOMIC DNA]</scope>
    <source>
        <strain evidence="3 4">DSM 53668</strain>
    </source>
</reference>
<dbReference type="InterPro" id="IPR013538">
    <property type="entry name" value="ASHA1/2-like_C"/>
</dbReference>
<dbReference type="Gene3D" id="3.30.530.20">
    <property type="match status" value="1"/>
</dbReference>
<dbReference type="OrthoDB" id="9803476at2"/>
<keyword evidence="4" id="KW-1185">Reference proteome</keyword>
<evidence type="ECO:0000256" key="1">
    <source>
        <dbReference type="ARBA" id="ARBA00006817"/>
    </source>
</evidence>
<accession>A0A0F6VZ46</accession>
<proteinExistence type="inferred from homology"/>
<sequence>MSEEATHHDVFTVERTYRAAPERVFDAWADPAKKRRWFAEGEGWTIESFELDFREGGLERTRFRFGDGPPMTNDTVFHDIVANRRVVYSYGMTMSGKRFSVSLATLVLERAGSGTRMRYTEQIVLFGQGREAVEQRRLGCGELLERLAAELGE</sequence>
<name>A0A0F6VZ46_9BACT</name>